<keyword evidence="3" id="KW-1185">Reference proteome</keyword>
<organism evidence="2 3">
    <name type="scientific">Ramalina farinacea</name>
    <dbReference type="NCBI Taxonomy" id="258253"/>
    <lineage>
        <taxon>Eukaryota</taxon>
        <taxon>Fungi</taxon>
        <taxon>Dikarya</taxon>
        <taxon>Ascomycota</taxon>
        <taxon>Pezizomycotina</taxon>
        <taxon>Lecanoromycetes</taxon>
        <taxon>OSLEUM clade</taxon>
        <taxon>Lecanoromycetidae</taxon>
        <taxon>Lecanorales</taxon>
        <taxon>Lecanorineae</taxon>
        <taxon>Ramalinaceae</taxon>
        <taxon>Ramalina</taxon>
    </lineage>
</organism>
<proteinExistence type="predicted"/>
<evidence type="ECO:0000256" key="1">
    <source>
        <dbReference type="SAM" id="MobiDB-lite"/>
    </source>
</evidence>
<name>A0AA43QRE8_9LECA</name>
<feature type="region of interest" description="Disordered" evidence="1">
    <location>
        <begin position="243"/>
        <end position="296"/>
    </location>
</feature>
<gene>
    <name evidence="2" type="ORF">OHK93_008267</name>
</gene>
<evidence type="ECO:0008006" key="4">
    <source>
        <dbReference type="Google" id="ProtNLM"/>
    </source>
</evidence>
<dbReference type="AlphaFoldDB" id="A0AA43QRE8"/>
<evidence type="ECO:0000313" key="2">
    <source>
        <dbReference type="EMBL" id="MDI1488990.1"/>
    </source>
</evidence>
<reference evidence="2" key="1">
    <citation type="journal article" date="2023" name="Genome Biol. Evol.">
        <title>First Whole Genome Sequence and Flow Cytometry Genome Size Data for the Lichen-Forming Fungus Ramalina farinacea (Ascomycota).</title>
        <authorList>
            <person name="Llewellyn T."/>
            <person name="Mian S."/>
            <person name="Hill R."/>
            <person name="Leitch I.J."/>
            <person name="Gaya E."/>
        </authorList>
    </citation>
    <scope>NUCLEOTIDE SEQUENCE</scope>
    <source>
        <strain evidence="2">LIQ254RAFAR</strain>
    </source>
</reference>
<accession>A0AA43QRE8</accession>
<sequence>MEAVAAAASIAGIITLVFQSIDGLVKFKELFDDAASASKTIGRLLDDINGLIQLLEDVQNVAEKIEAKKGEQQNFASLDLKLADCSKDIHVWLSTARILRPSAEHGGRAWWKKIRLAVNKDAIQTIRNEIGRHRQLISLSLSVFGRNIDIDTSEQVHRIGSSMSQSLSNHEAQEQTLQRIENYSRASLHSSAHSIRSMETIRHELSRLESLINSSSRDNEAANSTRLQSTCSGALDAHVSISSARPVSSSVRAENTLVAPQKHPSEEAVSLETNRVPVASSSKASSTKTGRSTPKVEAAAEIRREELKYESSFLYASYSTSQVAAKPSQIQNSGAAIHDLLTESLAMMYPPCVVDYISVRQLLKHCESHTALLVHQPEIRFQKASSESEAPINTLQKRTKELQEASRSLRQHCVQSGYPLMELDILLGSHSRPQAGRVDQLKAGLGACIDSDEDDWADASEGMIAS</sequence>
<feature type="compositionally biased region" description="Low complexity" evidence="1">
    <location>
        <begin position="279"/>
        <end position="289"/>
    </location>
</feature>
<feature type="compositionally biased region" description="Low complexity" evidence="1">
    <location>
        <begin position="243"/>
        <end position="253"/>
    </location>
</feature>
<dbReference type="EMBL" id="JAPUFD010000008">
    <property type="protein sequence ID" value="MDI1488990.1"/>
    <property type="molecule type" value="Genomic_DNA"/>
</dbReference>
<protein>
    <recommendedName>
        <fullName evidence="4">Fungal N-terminal domain-containing protein</fullName>
    </recommendedName>
</protein>
<comment type="caution">
    <text evidence="2">The sequence shown here is derived from an EMBL/GenBank/DDBJ whole genome shotgun (WGS) entry which is preliminary data.</text>
</comment>
<dbReference type="Proteomes" id="UP001161017">
    <property type="component" value="Unassembled WGS sequence"/>
</dbReference>
<evidence type="ECO:0000313" key="3">
    <source>
        <dbReference type="Proteomes" id="UP001161017"/>
    </source>
</evidence>